<dbReference type="STRING" id="980251.GCA_001642875_04992"/>
<accession>A0A5B9PR38</accession>
<evidence type="ECO:0000256" key="1">
    <source>
        <dbReference type="SAM" id="MobiDB-lite"/>
    </source>
</evidence>
<dbReference type="EMBL" id="CP042912">
    <property type="protein sequence ID" value="QEG24951.1"/>
    <property type="molecule type" value="Genomic_DNA"/>
</dbReference>
<gene>
    <name evidence="3" type="ORF">MFFC18_48740</name>
</gene>
<protein>
    <recommendedName>
        <fullName evidence="2">Hypervirulence associated protein TUDOR domain-containing protein</fullName>
    </recommendedName>
</protein>
<reference evidence="3 4" key="1">
    <citation type="submission" date="2019-08" db="EMBL/GenBank/DDBJ databases">
        <title>Deep-cultivation of Planctomycetes and their phenomic and genomic characterization uncovers novel biology.</title>
        <authorList>
            <person name="Wiegand S."/>
            <person name="Jogler M."/>
            <person name="Boedeker C."/>
            <person name="Pinto D."/>
            <person name="Vollmers J."/>
            <person name="Rivas-Marin E."/>
            <person name="Kohn T."/>
            <person name="Peeters S.H."/>
            <person name="Heuer A."/>
            <person name="Rast P."/>
            <person name="Oberbeckmann S."/>
            <person name="Bunk B."/>
            <person name="Jeske O."/>
            <person name="Meyerdierks A."/>
            <person name="Storesund J.E."/>
            <person name="Kallscheuer N."/>
            <person name="Luecker S."/>
            <person name="Lage O.M."/>
            <person name="Pohl T."/>
            <person name="Merkel B.J."/>
            <person name="Hornburger P."/>
            <person name="Mueller R.-W."/>
            <person name="Bruemmer F."/>
            <person name="Labrenz M."/>
            <person name="Spormann A.M."/>
            <person name="Op den Camp H."/>
            <person name="Overmann J."/>
            <person name="Amann R."/>
            <person name="Jetten M.S.M."/>
            <person name="Mascher T."/>
            <person name="Medema M.H."/>
            <person name="Devos D.P."/>
            <person name="Kaster A.-K."/>
            <person name="Ovreas L."/>
            <person name="Rohde M."/>
            <person name="Galperin M.Y."/>
            <person name="Jogler C."/>
        </authorList>
    </citation>
    <scope>NUCLEOTIDE SEQUENCE [LARGE SCALE GENOMIC DNA]</scope>
    <source>
        <strain evidence="3 4">FC18</strain>
    </source>
</reference>
<proteinExistence type="predicted"/>
<dbReference type="AlphaFoldDB" id="A0A5B9PR38"/>
<feature type="compositionally biased region" description="Basic and acidic residues" evidence="1">
    <location>
        <begin position="55"/>
        <end position="73"/>
    </location>
</feature>
<evidence type="ECO:0000313" key="4">
    <source>
        <dbReference type="Proteomes" id="UP000322214"/>
    </source>
</evidence>
<dbReference type="OrthoDB" id="283968at2"/>
<dbReference type="InterPro" id="IPR021331">
    <property type="entry name" value="Hva1_TUDOR"/>
</dbReference>
<dbReference type="Pfam" id="PF11160">
    <property type="entry name" value="Hva1_TUDOR"/>
    <property type="match status" value="1"/>
</dbReference>
<dbReference type="Proteomes" id="UP000322214">
    <property type="component" value="Chromosome"/>
</dbReference>
<evidence type="ECO:0000259" key="2">
    <source>
        <dbReference type="Pfam" id="PF11160"/>
    </source>
</evidence>
<sequence length="73" mass="8156">MAKGYNTGTDVKWKWGDGWGHGTVDERFTEKVTRTIEGNEVTREASSDEPAYLIKQDDGGRVLKGHSEVQKDS</sequence>
<name>A0A5B9PR38_9BACT</name>
<evidence type="ECO:0000313" key="3">
    <source>
        <dbReference type="EMBL" id="QEG24951.1"/>
    </source>
</evidence>
<feature type="domain" description="Hypervirulence associated protein TUDOR" evidence="2">
    <location>
        <begin position="8"/>
        <end position="69"/>
    </location>
</feature>
<keyword evidence="4" id="KW-1185">Reference proteome</keyword>
<dbReference type="RefSeq" id="WP_075082780.1">
    <property type="nucleotide sequence ID" value="NZ_CP042912.1"/>
</dbReference>
<feature type="region of interest" description="Disordered" evidence="1">
    <location>
        <begin position="41"/>
        <end position="73"/>
    </location>
</feature>
<organism evidence="3 4">
    <name type="scientific">Mariniblastus fucicola</name>
    <dbReference type="NCBI Taxonomy" id="980251"/>
    <lineage>
        <taxon>Bacteria</taxon>
        <taxon>Pseudomonadati</taxon>
        <taxon>Planctomycetota</taxon>
        <taxon>Planctomycetia</taxon>
        <taxon>Pirellulales</taxon>
        <taxon>Pirellulaceae</taxon>
        <taxon>Mariniblastus</taxon>
    </lineage>
</organism>
<dbReference type="KEGG" id="mff:MFFC18_48740"/>